<organism evidence="1 2">
    <name type="scientific">Candidatus Abyssobacteria bacterium SURF_17</name>
    <dbReference type="NCBI Taxonomy" id="2093361"/>
    <lineage>
        <taxon>Bacteria</taxon>
        <taxon>Pseudomonadati</taxon>
        <taxon>Candidatus Hydrogenedentota</taxon>
        <taxon>Candidatus Abyssobacteria</taxon>
    </lineage>
</organism>
<evidence type="ECO:0000313" key="2">
    <source>
        <dbReference type="Proteomes" id="UP000285961"/>
    </source>
</evidence>
<name>A0A419F5P7_9BACT</name>
<accession>A0A419F5P7</accession>
<proteinExistence type="predicted"/>
<dbReference type="Proteomes" id="UP000285961">
    <property type="component" value="Unassembled WGS sequence"/>
</dbReference>
<comment type="caution">
    <text evidence="1">The sequence shown here is derived from an EMBL/GenBank/DDBJ whole genome shotgun (WGS) entry which is preliminary data.</text>
</comment>
<gene>
    <name evidence="1" type="ORF">C4532_03870</name>
</gene>
<dbReference type="EMBL" id="QZKI01000023">
    <property type="protein sequence ID" value="RJP73810.1"/>
    <property type="molecule type" value="Genomic_DNA"/>
</dbReference>
<dbReference type="AlphaFoldDB" id="A0A419F5P7"/>
<protein>
    <submittedName>
        <fullName evidence="1">Uncharacterized protein</fullName>
    </submittedName>
</protein>
<evidence type="ECO:0000313" key="1">
    <source>
        <dbReference type="EMBL" id="RJP73810.1"/>
    </source>
</evidence>
<sequence length="75" mass="8811">MRDGVEVDLHHYTRKKMWLYRKGQSKEVKVSTCVCIFHDSASATLSIYADFPLQNQVLGVRVHDWYSHAERIMID</sequence>
<reference evidence="1 2" key="1">
    <citation type="journal article" date="2017" name="ISME J.">
        <title>Energy and carbon metabolisms in a deep terrestrial subsurface fluid microbial community.</title>
        <authorList>
            <person name="Momper L."/>
            <person name="Jungbluth S.P."/>
            <person name="Lee M.D."/>
            <person name="Amend J.P."/>
        </authorList>
    </citation>
    <scope>NUCLEOTIDE SEQUENCE [LARGE SCALE GENOMIC DNA]</scope>
    <source>
        <strain evidence="1">SURF_17</strain>
    </source>
</reference>